<dbReference type="SUPFAM" id="SSF53218">
    <property type="entry name" value="Molybdenum cofactor biosynthesis proteins"/>
    <property type="match status" value="1"/>
</dbReference>
<dbReference type="Gene3D" id="3.40.980.10">
    <property type="entry name" value="MoaB/Mog-like domain"/>
    <property type="match status" value="1"/>
</dbReference>
<dbReference type="AlphaFoldDB" id="A0A2Z5FWF3"/>
<gene>
    <name evidence="3" type="ORF">ACPOL_1501</name>
</gene>
<dbReference type="Proteomes" id="UP000253606">
    <property type="component" value="Chromosome"/>
</dbReference>
<organism evidence="3 4">
    <name type="scientific">Acidisarcina polymorpha</name>
    <dbReference type="NCBI Taxonomy" id="2211140"/>
    <lineage>
        <taxon>Bacteria</taxon>
        <taxon>Pseudomonadati</taxon>
        <taxon>Acidobacteriota</taxon>
        <taxon>Terriglobia</taxon>
        <taxon>Terriglobales</taxon>
        <taxon>Acidobacteriaceae</taxon>
        <taxon>Acidisarcina</taxon>
    </lineage>
</organism>
<dbReference type="Gene3D" id="3.30.70.2860">
    <property type="match status" value="1"/>
</dbReference>
<evidence type="ECO:0000313" key="3">
    <source>
        <dbReference type="EMBL" id="AXC10847.1"/>
    </source>
</evidence>
<dbReference type="InterPro" id="IPR036425">
    <property type="entry name" value="MoaB/Mog-like_dom_sf"/>
</dbReference>
<dbReference type="HAMAP" id="MF_00226_B">
    <property type="entry name" value="CinA_B"/>
    <property type="match status" value="1"/>
</dbReference>
<dbReference type="PIRSF" id="PIRSF006728">
    <property type="entry name" value="CinA"/>
    <property type="match status" value="1"/>
</dbReference>
<protein>
    <recommendedName>
        <fullName evidence="1">CinA-like protein</fullName>
    </recommendedName>
</protein>
<accession>A0A2Z5FWF3</accession>
<comment type="similarity">
    <text evidence="1">Belongs to the CinA family.</text>
</comment>
<dbReference type="NCBIfam" id="TIGR00200">
    <property type="entry name" value="cinA_nterm"/>
    <property type="match status" value="1"/>
</dbReference>
<dbReference type="NCBIfam" id="NF001813">
    <property type="entry name" value="PRK00549.1"/>
    <property type="match status" value="1"/>
</dbReference>
<dbReference type="Pfam" id="PF02464">
    <property type="entry name" value="CinA"/>
    <property type="match status" value="1"/>
</dbReference>
<dbReference type="KEGG" id="abas:ACPOL_1501"/>
<dbReference type="SMART" id="SM00852">
    <property type="entry name" value="MoCF_biosynth"/>
    <property type="match status" value="1"/>
</dbReference>
<dbReference type="Pfam" id="PF18146">
    <property type="entry name" value="CinA_KH"/>
    <property type="match status" value="1"/>
</dbReference>
<dbReference type="EMBL" id="CP030840">
    <property type="protein sequence ID" value="AXC10847.1"/>
    <property type="molecule type" value="Genomic_DNA"/>
</dbReference>
<dbReference type="RefSeq" id="WP_114206401.1">
    <property type="nucleotide sequence ID" value="NZ_CP030840.1"/>
</dbReference>
<dbReference type="Gene3D" id="3.90.950.20">
    <property type="entry name" value="CinA-like"/>
    <property type="match status" value="1"/>
</dbReference>
<dbReference type="InterPro" id="IPR001453">
    <property type="entry name" value="MoaB/Mog_dom"/>
</dbReference>
<feature type="domain" description="MoaB/Mog" evidence="2">
    <location>
        <begin position="4"/>
        <end position="175"/>
    </location>
</feature>
<dbReference type="PANTHER" id="PTHR13939">
    <property type="entry name" value="NICOTINAMIDE-NUCLEOTIDE AMIDOHYDROLASE PNCC"/>
    <property type="match status" value="1"/>
</dbReference>
<dbReference type="Pfam" id="PF00994">
    <property type="entry name" value="MoCF_biosynth"/>
    <property type="match status" value="1"/>
</dbReference>
<evidence type="ECO:0000256" key="1">
    <source>
        <dbReference type="HAMAP-Rule" id="MF_00226"/>
    </source>
</evidence>
<dbReference type="SUPFAM" id="SSF142433">
    <property type="entry name" value="CinA-like"/>
    <property type="match status" value="1"/>
</dbReference>
<evidence type="ECO:0000259" key="2">
    <source>
        <dbReference type="SMART" id="SM00852"/>
    </source>
</evidence>
<name>A0A2Z5FWF3_9BACT</name>
<dbReference type="PANTHER" id="PTHR13939:SF0">
    <property type="entry name" value="NMN AMIDOHYDROLASE-LIKE PROTEIN YFAY"/>
    <property type="match status" value="1"/>
</dbReference>
<dbReference type="InterPro" id="IPR050101">
    <property type="entry name" value="CinA"/>
</dbReference>
<sequence length="414" mass="45137">MNCEIIAIGSELLTPFRSDTNSLFLTERLNKLGVQVAFKTIVGDRQQDLVDQVRIALNRADIVITMGGLGPTVDDLTREAVAEALGFRLKRDQAIVGALYARFAARRIQMTDNNSRQADVIDGAIILENPNGTAPGQWLDIVYNTHRKLVLLLPGPPHELKSLFDAQCLPRLTETLPKRHIATRTLKATMIGESVADARIAPIYNQYKDVETTILAHMGDIQLNLICGKPLIELAQARVDELAGRIEDELGDLIYSSQGESLEQIVLYYLEMRGATLATAESCTGGMMAQRLTSISGSSRSYLGGAVVYSNELKTAFAGVPTETLALYGAVSREVATALAEGIRQRSNASIGVGITGIAGPNGGTEEKPVGLVYIAVADDQQTEVVEKRFGGDRERIRQWSTQQALDLVRRRLM</sequence>
<proteinExistence type="inferred from homology"/>
<dbReference type="InterPro" id="IPR041424">
    <property type="entry name" value="CinA_KH"/>
</dbReference>
<reference evidence="3 4" key="1">
    <citation type="journal article" date="2018" name="Front. Microbiol.">
        <title>Hydrolytic Capabilities as a Key to Environmental Success: Chitinolytic and Cellulolytic Acidobacteria From Acidic Sub-arctic Soils and Boreal Peatlands.</title>
        <authorList>
            <person name="Belova S.E."/>
            <person name="Ravin N.V."/>
            <person name="Pankratov T.A."/>
            <person name="Rakitin A.L."/>
            <person name="Ivanova A.A."/>
            <person name="Beletsky A.V."/>
            <person name="Mardanov A.V."/>
            <person name="Sinninghe Damste J.S."/>
            <person name="Dedysh S.N."/>
        </authorList>
    </citation>
    <scope>NUCLEOTIDE SEQUENCE [LARGE SCALE GENOMIC DNA]</scope>
    <source>
        <strain evidence="3 4">SBC82</strain>
    </source>
</reference>
<dbReference type="InterPro" id="IPR008136">
    <property type="entry name" value="CinA_C"/>
</dbReference>
<evidence type="ECO:0000313" key="4">
    <source>
        <dbReference type="Proteomes" id="UP000253606"/>
    </source>
</evidence>
<dbReference type="NCBIfam" id="TIGR00199">
    <property type="entry name" value="PncC_domain"/>
    <property type="match status" value="1"/>
</dbReference>
<dbReference type="OrthoDB" id="9801454at2"/>
<dbReference type="CDD" id="cd00885">
    <property type="entry name" value="cinA"/>
    <property type="match status" value="1"/>
</dbReference>
<dbReference type="InterPro" id="IPR036653">
    <property type="entry name" value="CinA-like_C"/>
</dbReference>
<keyword evidence="4" id="KW-1185">Reference proteome</keyword>
<dbReference type="InterPro" id="IPR008135">
    <property type="entry name" value="Competence-induced_CinA"/>
</dbReference>